<gene>
    <name evidence="2" type="ORF">DAY19_06170</name>
</gene>
<accession>A0ABY0IE97</accession>
<comment type="caution">
    <text evidence="2">The sequence shown here is derived from an EMBL/GenBank/DDBJ whole genome shotgun (WGS) entry which is preliminary data.</text>
</comment>
<feature type="signal peptide" evidence="1">
    <location>
        <begin position="1"/>
        <end position="19"/>
    </location>
</feature>
<feature type="chain" id="PRO_5046996259" evidence="1">
    <location>
        <begin position="20"/>
        <end position="143"/>
    </location>
</feature>
<evidence type="ECO:0000313" key="2">
    <source>
        <dbReference type="EMBL" id="RZF21266.1"/>
    </source>
</evidence>
<sequence length="143" mass="14815">MKKLLCAALFTVLTSTAFAAHGPAGCGLGAVIFEGKSGLALNALAGITNGIFSNQTFAMSTGTLKCEDAKTARVAAVSFVENNMIALSSDIAKGEGESLDAYLALINATNADKNILKSNFDLIFADNATAQMVHENIKSVLLI</sequence>
<evidence type="ECO:0000313" key="3">
    <source>
        <dbReference type="Proteomes" id="UP000443582"/>
    </source>
</evidence>
<dbReference type="Proteomes" id="UP000443582">
    <property type="component" value="Unassembled WGS sequence"/>
</dbReference>
<dbReference type="EMBL" id="QDKL01000002">
    <property type="protein sequence ID" value="RZF21266.1"/>
    <property type="molecule type" value="Genomic_DNA"/>
</dbReference>
<keyword evidence="1" id="KW-0732">Signal</keyword>
<evidence type="ECO:0000256" key="1">
    <source>
        <dbReference type="SAM" id="SignalP"/>
    </source>
</evidence>
<dbReference type="Pfam" id="PF11220">
    <property type="entry name" value="DUF3015"/>
    <property type="match status" value="1"/>
</dbReference>
<name>A0ABY0IE97_9BACT</name>
<organism evidence="2 3">
    <name type="scientific">Halobacteriovorax vibrionivorans</name>
    <dbReference type="NCBI Taxonomy" id="2152716"/>
    <lineage>
        <taxon>Bacteria</taxon>
        <taxon>Pseudomonadati</taxon>
        <taxon>Bdellovibrionota</taxon>
        <taxon>Bacteriovoracia</taxon>
        <taxon>Bacteriovoracales</taxon>
        <taxon>Halobacteriovoraceae</taxon>
        <taxon>Halobacteriovorax</taxon>
    </lineage>
</organism>
<reference evidence="3" key="1">
    <citation type="journal article" date="2019" name="Int. J. Syst. Evol. Microbiol.">
        <title>Halobacteriovorax valvorus sp. nov., a novel prokaryotic predator isolated from coastal seawater of China.</title>
        <authorList>
            <person name="Chen M.-X."/>
        </authorList>
    </citation>
    <scope>NUCLEOTIDE SEQUENCE [LARGE SCALE GENOMIC DNA]</scope>
    <source>
        <strain evidence="3">BL9</strain>
    </source>
</reference>
<dbReference type="RefSeq" id="WP_114706333.1">
    <property type="nucleotide sequence ID" value="NZ_QDKL01000002.1"/>
</dbReference>
<keyword evidence="3" id="KW-1185">Reference proteome</keyword>
<proteinExistence type="predicted"/>
<dbReference type="InterPro" id="IPR021383">
    <property type="entry name" value="DUF3015"/>
</dbReference>
<protein>
    <submittedName>
        <fullName evidence="2">DUF3015 domain-containing protein</fullName>
    </submittedName>
</protein>